<evidence type="ECO:0000313" key="3">
    <source>
        <dbReference type="Proteomes" id="UP000799771"/>
    </source>
</evidence>
<accession>A0A6A6ANF6</accession>
<dbReference type="GeneID" id="54402793"/>
<dbReference type="EMBL" id="ML977500">
    <property type="protein sequence ID" value="KAF2133066.1"/>
    <property type="molecule type" value="Genomic_DNA"/>
</dbReference>
<evidence type="ECO:0000256" key="1">
    <source>
        <dbReference type="SAM" id="Phobius"/>
    </source>
</evidence>
<keyword evidence="1" id="KW-0472">Membrane</keyword>
<dbReference type="RefSeq" id="XP_033527453.1">
    <property type="nucleotide sequence ID" value="XM_033662361.1"/>
</dbReference>
<reference evidence="2" key="1">
    <citation type="journal article" date="2020" name="Stud. Mycol.">
        <title>101 Dothideomycetes genomes: a test case for predicting lifestyles and emergence of pathogens.</title>
        <authorList>
            <person name="Haridas S."/>
            <person name="Albert R."/>
            <person name="Binder M."/>
            <person name="Bloem J."/>
            <person name="Labutti K."/>
            <person name="Salamov A."/>
            <person name="Andreopoulos B."/>
            <person name="Baker S."/>
            <person name="Barry K."/>
            <person name="Bills G."/>
            <person name="Bluhm B."/>
            <person name="Cannon C."/>
            <person name="Castanera R."/>
            <person name="Culley D."/>
            <person name="Daum C."/>
            <person name="Ezra D."/>
            <person name="Gonzalez J."/>
            <person name="Henrissat B."/>
            <person name="Kuo A."/>
            <person name="Liang C."/>
            <person name="Lipzen A."/>
            <person name="Lutzoni F."/>
            <person name="Magnuson J."/>
            <person name="Mondo S."/>
            <person name="Nolan M."/>
            <person name="Ohm R."/>
            <person name="Pangilinan J."/>
            <person name="Park H.-J."/>
            <person name="Ramirez L."/>
            <person name="Alfaro M."/>
            <person name="Sun H."/>
            <person name="Tritt A."/>
            <person name="Yoshinaga Y."/>
            <person name="Zwiers L.-H."/>
            <person name="Turgeon B."/>
            <person name="Goodwin S."/>
            <person name="Spatafora J."/>
            <person name="Crous P."/>
            <person name="Grigoriev I."/>
        </authorList>
    </citation>
    <scope>NUCLEOTIDE SEQUENCE</scope>
    <source>
        <strain evidence="2">CBS 119687</strain>
    </source>
</reference>
<name>A0A6A6ANF6_9PLEO</name>
<sequence length="95" mass="10826">MRSMVCIRWSFARLVCVHIGSAMRLRLRLSGGMEWDGMGLDWARLWRLGLGLSRSGLSFWGCIVHIYYDVYVGMFVCMYVGTALQSNAVDRIGSR</sequence>
<proteinExistence type="predicted"/>
<keyword evidence="1" id="KW-0812">Transmembrane</keyword>
<dbReference type="Proteomes" id="UP000799771">
    <property type="component" value="Unassembled WGS sequence"/>
</dbReference>
<feature type="transmembrane region" description="Helical" evidence="1">
    <location>
        <begin position="57"/>
        <end position="81"/>
    </location>
</feature>
<organism evidence="2 3">
    <name type="scientific">Dothidotthia symphoricarpi CBS 119687</name>
    <dbReference type="NCBI Taxonomy" id="1392245"/>
    <lineage>
        <taxon>Eukaryota</taxon>
        <taxon>Fungi</taxon>
        <taxon>Dikarya</taxon>
        <taxon>Ascomycota</taxon>
        <taxon>Pezizomycotina</taxon>
        <taxon>Dothideomycetes</taxon>
        <taxon>Pleosporomycetidae</taxon>
        <taxon>Pleosporales</taxon>
        <taxon>Dothidotthiaceae</taxon>
        <taxon>Dothidotthia</taxon>
    </lineage>
</organism>
<keyword evidence="3" id="KW-1185">Reference proteome</keyword>
<keyword evidence="1" id="KW-1133">Transmembrane helix</keyword>
<evidence type="ECO:0000313" key="2">
    <source>
        <dbReference type="EMBL" id="KAF2133066.1"/>
    </source>
</evidence>
<gene>
    <name evidence="2" type="ORF">P153DRAFT_178996</name>
</gene>
<protein>
    <submittedName>
        <fullName evidence="2">Uncharacterized protein</fullName>
    </submittedName>
</protein>
<dbReference type="AlphaFoldDB" id="A0A6A6ANF6"/>